<dbReference type="RefSeq" id="WP_275475581.1">
    <property type="nucleotide sequence ID" value="NZ_CP162940.1"/>
</dbReference>
<evidence type="ECO:0000256" key="1">
    <source>
        <dbReference type="ARBA" id="ARBA00001947"/>
    </source>
</evidence>
<dbReference type="SUPFAM" id="SSF50129">
    <property type="entry name" value="GroES-like"/>
    <property type="match status" value="1"/>
</dbReference>
<sequence>MPKQLVAIAPRKTAIVEYDERPINQEEVRVQVEFASPKHGTELAEFRGESPHMDDYYDEEWRMFLPREEGKRTGLQFGAWNLGNQWVGTIVEVGSRVTDYYVGERVCGYGGIRESHIVRGVDNFYLRKMPQEMSWKSAVCFDPAQFALGAIRDSHVRVGDRVAVFGLGAIGQLASQMAKLAGASYVAVIDPIERRRVTALRAGADEAFDPVTQDVGLELKKATRQVGVDVTIETSASELALQQALRGLAYSGTIAYTGWARAFQGGLDLGREAHFNNAHIVFSRACNALNRDHPRWDWRRIEETCWELLETGALNCERVIYPVVPFEECGEGYEKYVDQRPDQSIKLGVSFT</sequence>
<evidence type="ECO:0000313" key="8">
    <source>
        <dbReference type="Proteomes" id="UP001579974"/>
    </source>
</evidence>
<gene>
    <name evidence="7" type="ORF">KKP3000_001174</name>
</gene>
<dbReference type="SUPFAM" id="SSF51735">
    <property type="entry name" value="NAD(P)-binding Rossmann-fold domains"/>
    <property type="match status" value="1"/>
</dbReference>
<evidence type="ECO:0000256" key="4">
    <source>
        <dbReference type="ARBA" id="ARBA00022833"/>
    </source>
</evidence>
<keyword evidence="3" id="KW-0479">Metal-binding</keyword>
<comment type="cofactor">
    <cofactor evidence="1">
        <name>Zn(2+)</name>
        <dbReference type="ChEBI" id="CHEBI:29105"/>
    </cofactor>
</comment>
<evidence type="ECO:0000256" key="3">
    <source>
        <dbReference type="ARBA" id="ARBA00022723"/>
    </source>
</evidence>
<dbReference type="PANTHER" id="PTHR43350:SF19">
    <property type="entry name" value="D-GULOSIDE 3-DEHYDROGENASE"/>
    <property type="match status" value="1"/>
</dbReference>
<dbReference type="Gene3D" id="3.90.180.10">
    <property type="entry name" value="Medium-chain alcohol dehydrogenases, catalytic domain"/>
    <property type="match status" value="2"/>
</dbReference>
<proteinExistence type="inferred from homology"/>
<dbReference type="InterPro" id="IPR013149">
    <property type="entry name" value="ADH-like_C"/>
</dbReference>
<name>A0ABV5A8W4_9BACL</name>
<evidence type="ECO:0000256" key="5">
    <source>
        <dbReference type="ARBA" id="ARBA00023002"/>
    </source>
</evidence>
<dbReference type="InterPro" id="IPR011032">
    <property type="entry name" value="GroES-like_sf"/>
</dbReference>
<keyword evidence="5" id="KW-0560">Oxidoreductase</keyword>
<dbReference type="Pfam" id="PF00107">
    <property type="entry name" value="ADH_zinc_N"/>
    <property type="match status" value="1"/>
</dbReference>
<reference evidence="7 8" key="1">
    <citation type="journal article" date="2024" name="Int. J. Mol. Sci.">
        <title>Exploration of Alicyclobacillus spp. Genome in Search of Antibiotic Resistance.</title>
        <authorList>
            <person name="Bucka-Kolendo J."/>
            <person name="Kiousi D.E."/>
            <person name="Dekowska A."/>
            <person name="Mikolajczuk-Szczyrba A."/>
            <person name="Karadedos D.M."/>
            <person name="Michael P."/>
            <person name="Galanis A."/>
            <person name="Sokolowska B."/>
        </authorList>
    </citation>
    <scope>NUCLEOTIDE SEQUENCE [LARGE SCALE GENOMIC DNA]</scope>
    <source>
        <strain evidence="7 8">KKP 3000</strain>
    </source>
</reference>
<dbReference type="EMBL" id="JBDXSU010000001">
    <property type="protein sequence ID" value="MFB5188741.1"/>
    <property type="molecule type" value="Genomic_DNA"/>
</dbReference>
<evidence type="ECO:0000313" key="7">
    <source>
        <dbReference type="EMBL" id="MFB5188741.1"/>
    </source>
</evidence>
<accession>A0ABV5A8W4</accession>
<keyword evidence="4" id="KW-0862">Zinc</keyword>
<dbReference type="PANTHER" id="PTHR43350">
    <property type="entry name" value="NAD-DEPENDENT ALCOHOL DEHYDROGENASE"/>
    <property type="match status" value="1"/>
</dbReference>
<dbReference type="InterPro" id="IPR036291">
    <property type="entry name" value="NAD(P)-bd_dom_sf"/>
</dbReference>
<protein>
    <submittedName>
        <fullName evidence="7">Zinc-binding alcohol dehydrogenase</fullName>
    </submittedName>
</protein>
<organism evidence="7 8">
    <name type="scientific">Alicyclobacillus fastidiosus</name>
    <dbReference type="NCBI Taxonomy" id="392011"/>
    <lineage>
        <taxon>Bacteria</taxon>
        <taxon>Bacillati</taxon>
        <taxon>Bacillota</taxon>
        <taxon>Bacilli</taxon>
        <taxon>Bacillales</taxon>
        <taxon>Alicyclobacillaceae</taxon>
        <taxon>Alicyclobacillus</taxon>
    </lineage>
</organism>
<evidence type="ECO:0000259" key="6">
    <source>
        <dbReference type="Pfam" id="PF00107"/>
    </source>
</evidence>
<feature type="domain" description="Alcohol dehydrogenase-like C-terminal" evidence="6">
    <location>
        <begin position="169"/>
        <end position="282"/>
    </location>
</feature>
<comment type="similarity">
    <text evidence="2">Belongs to the zinc-containing alcohol dehydrogenase family.</text>
</comment>
<keyword evidence="8" id="KW-1185">Reference proteome</keyword>
<dbReference type="Proteomes" id="UP001579974">
    <property type="component" value="Unassembled WGS sequence"/>
</dbReference>
<dbReference type="Gene3D" id="3.40.50.720">
    <property type="entry name" value="NAD(P)-binding Rossmann-like Domain"/>
    <property type="match status" value="1"/>
</dbReference>
<evidence type="ECO:0000256" key="2">
    <source>
        <dbReference type="ARBA" id="ARBA00008072"/>
    </source>
</evidence>
<dbReference type="CDD" id="cd08255">
    <property type="entry name" value="2-desacetyl-2-hydroxyethyl_bacteriochlorophyllide_like"/>
    <property type="match status" value="1"/>
</dbReference>
<comment type="caution">
    <text evidence="7">The sequence shown here is derived from an EMBL/GenBank/DDBJ whole genome shotgun (WGS) entry which is preliminary data.</text>
</comment>